<dbReference type="SUPFAM" id="SSF52540">
    <property type="entry name" value="P-loop containing nucleoside triphosphate hydrolases"/>
    <property type="match status" value="1"/>
</dbReference>
<dbReference type="Gene3D" id="3.40.1360.10">
    <property type="match status" value="1"/>
</dbReference>
<proteinExistence type="predicted"/>
<dbReference type="InterPro" id="IPR027032">
    <property type="entry name" value="Twinkle-like"/>
</dbReference>
<dbReference type="GO" id="GO:0000428">
    <property type="term" value="C:DNA-directed RNA polymerase complex"/>
    <property type="evidence" value="ECO:0007669"/>
    <property type="project" value="UniProtKB-KW"/>
</dbReference>
<dbReference type="GO" id="GO:0008270">
    <property type="term" value="F:zinc ion binding"/>
    <property type="evidence" value="ECO:0007669"/>
    <property type="project" value="InterPro"/>
</dbReference>
<reference evidence="8" key="1">
    <citation type="submission" date="2019-08" db="EMBL/GenBank/DDBJ databases">
        <authorList>
            <person name="Kucharzyk K."/>
            <person name="Murdoch R.W."/>
            <person name="Higgins S."/>
            <person name="Loffler F."/>
        </authorList>
    </citation>
    <scope>NUCLEOTIDE SEQUENCE</scope>
</reference>
<evidence type="ECO:0000256" key="5">
    <source>
        <dbReference type="ARBA" id="ARBA00022705"/>
    </source>
</evidence>
<dbReference type="PANTHER" id="PTHR12873:SF0">
    <property type="entry name" value="TWINKLE MTDNA HELICASE"/>
    <property type="match status" value="1"/>
</dbReference>
<dbReference type="EMBL" id="VSSQ01002110">
    <property type="protein sequence ID" value="MPM13373.1"/>
    <property type="molecule type" value="Genomic_DNA"/>
</dbReference>
<dbReference type="GO" id="GO:0005524">
    <property type="term" value="F:ATP binding"/>
    <property type="evidence" value="ECO:0007669"/>
    <property type="project" value="InterPro"/>
</dbReference>
<evidence type="ECO:0000313" key="8">
    <source>
        <dbReference type="EMBL" id="MPM13373.1"/>
    </source>
</evidence>
<dbReference type="InterPro" id="IPR002694">
    <property type="entry name" value="Znf_CHC2"/>
</dbReference>
<accession>A0A644XGT7</accession>
<evidence type="ECO:0000256" key="4">
    <source>
        <dbReference type="ARBA" id="ARBA00022695"/>
    </source>
</evidence>
<keyword evidence="6" id="KW-0804">Transcription</keyword>
<dbReference type="PROSITE" id="PS51199">
    <property type="entry name" value="SF4_HELICASE"/>
    <property type="match status" value="1"/>
</dbReference>
<keyword evidence="4 8" id="KW-0548">Nucleotidyltransferase</keyword>
<dbReference type="Pfam" id="PF01807">
    <property type="entry name" value="Zn_ribbon_DnaG"/>
    <property type="match status" value="1"/>
</dbReference>
<dbReference type="SUPFAM" id="SSF57783">
    <property type="entry name" value="Zinc beta-ribbon"/>
    <property type="match status" value="1"/>
</dbReference>
<dbReference type="GO" id="GO:1990077">
    <property type="term" value="C:primosome complex"/>
    <property type="evidence" value="ECO:0007669"/>
    <property type="project" value="UniProtKB-KW"/>
</dbReference>
<organism evidence="8">
    <name type="scientific">bioreactor metagenome</name>
    <dbReference type="NCBI Taxonomy" id="1076179"/>
    <lineage>
        <taxon>unclassified sequences</taxon>
        <taxon>metagenomes</taxon>
        <taxon>ecological metagenomes</taxon>
    </lineage>
</organism>
<feature type="domain" description="SF4 helicase" evidence="7">
    <location>
        <begin position="320"/>
        <end position="588"/>
    </location>
</feature>
<evidence type="ECO:0000256" key="1">
    <source>
        <dbReference type="ARBA" id="ARBA00022478"/>
    </source>
</evidence>
<comment type="caution">
    <text evidence="8">The sequence shown here is derived from an EMBL/GenBank/DDBJ whole genome shotgun (WGS) entry which is preliminary data.</text>
</comment>
<dbReference type="InterPro" id="IPR036977">
    <property type="entry name" value="DNA_primase_Znf_CHC2"/>
</dbReference>
<dbReference type="SUPFAM" id="SSF56731">
    <property type="entry name" value="DNA primase core"/>
    <property type="match status" value="1"/>
</dbReference>
<dbReference type="Gene3D" id="3.40.50.300">
    <property type="entry name" value="P-loop containing nucleotide triphosphate hydrolases"/>
    <property type="match status" value="1"/>
</dbReference>
<dbReference type="InterPro" id="IPR013087">
    <property type="entry name" value="Znf_C2H2_type"/>
</dbReference>
<dbReference type="InterPro" id="IPR006171">
    <property type="entry name" value="TOPRIM_dom"/>
</dbReference>
<dbReference type="Gene3D" id="3.90.580.10">
    <property type="entry name" value="Zinc finger, CHC2-type domain"/>
    <property type="match status" value="1"/>
</dbReference>
<gene>
    <name evidence="8" type="primary">dnaG_31</name>
    <name evidence="8" type="ORF">SDC9_59730</name>
</gene>
<dbReference type="InterPro" id="IPR034154">
    <property type="entry name" value="TOPRIM_DnaG/twinkle"/>
</dbReference>
<evidence type="ECO:0000256" key="3">
    <source>
        <dbReference type="ARBA" id="ARBA00022679"/>
    </source>
</evidence>
<dbReference type="Pfam" id="PF13155">
    <property type="entry name" value="Toprim_2"/>
    <property type="match status" value="1"/>
</dbReference>
<dbReference type="GO" id="GO:0003899">
    <property type="term" value="F:DNA-directed RNA polymerase activity"/>
    <property type="evidence" value="ECO:0007669"/>
    <property type="project" value="InterPro"/>
</dbReference>
<evidence type="ECO:0000256" key="2">
    <source>
        <dbReference type="ARBA" id="ARBA00022515"/>
    </source>
</evidence>
<dbReference type="SMART" id="SM00382">
    <property type="entry name" value="AAA"/>
    <property type="match status" value="1"/>
</dbReference>
<dbReference type="AlphaFoldDB" id="A0A644XGT7"/>
<dbReference type="InterPro" id="IPR007694">
    <property type="entry name" value="DNA_helicase_DnaB-like_C"/>
</dbReference>
<dbReference type="Pfam" id="PF03796">
    <property type="entry name" value="DnaB_C"/>
    <property type="match status" value="1"/>
</dbReference>
<protein>
    <submittedName>
        <fullName evidence="8">DNA primase</fullName>
        <ecNumber evidence="8">2.7.7.-</ecNumber>
    </submittedName>
</protein>
<dbReference type="SMART" id="SM00493">
    <property type="entry name" value="TOPRIM"/>
    <property type="match status" value="1"/>
</dbReference>
<sequence length="619" mass="71246">MNLNQIQEIKEKYGQLAESIIANGLNLKKSGKKYHCPNIYAHKNADRDPSMSWDSKALQFYCFGCGMKIDLYSYYKEHLNFSHQEIIRELLGEENHGNTQIKKSRDNFLAESNKVTDINKECIDYIRLRGITEETIRKYKLGTYNGYIAFPYYKYETVIGFKIRLPKKDPGKPKMKSITGSKPYLYNIQNLEVGTELIICEGEFDCMVIDQCGFNNVVSVGAGANSLNSLIEQAKEFLNKFEVLIIVSDNDEAGKNMDKFFVEEFGDKAKLIDKKLYTQKDINEEYIKHGKEKIIEIIESARFKIEGRRDLDKNPYKGLNAKTGKYIPTGLTTIDYGLNDLAPGCTTLITGRSNGGKSTLVKQIIANAIDKNNKVYLMSGEGDAEIFLNELYQSVVGRNEKYYNTIKINKRCRKEPKREVLEKLKQWHYKKLVLFNKGDSKLKTIEQLTQMLEYEIKINRYDLVVIDNLMSILSVQASEKYEQQADFMQRLCDLAGAYSTHIILVLHPNKTYRKGEDMDFEQISGTSDLYNKADNIITVIRLYDEEQLSEGIDGKINVLKNRYFSDLPSIDTYFDKETGLLLERKDDGTVLAYNFNWDKDNQIKLPEGAQIIIDDECPF</sequence>
<dbReference type="GO" id="GO:0003697">
    <property type="term" value="F:single-stranded DNA binding"/>
    <property type="evidence" value="ECO:0007669"/>
    <property type="project" value="InterPro"/>
</dbReference>
<keyword evidence="2" id="KW-0639">Primosome</keyword>
<evidence type="ECO:0000259" key="7">
    <source>
        <dbReference type="PROSITE" id="PS51199"/>
    </source>
</evidence>
<dbReference type="EC" id="2.7.7.-" evidence="8"/>
<dbReference type="GO" id="GO:0006269">
    <property type="term" value="P:DNA replication, synthesis of primer"/>
    <property type="evidence" value="ECO:0007669"/>
    <property type="project" value="UniProtKB-KW"/>
</dbReference>
<dbReference type="PROSITE" id="PS00028">
    <property type="entry name" value="ZINC_FINGER_C2H2_1"/>
    <property type="match status" value="1"/>
</dbReference>
<evidence type="ECO:0000256" key="6">
    <source>
        <dbReference type="ARBA" id="ARBA00023163"/>
    </source>
</evidence>
<keyword evidence="3 8" id="KW-0808">Transferase</keyword>
<dbReference type="PANTHER" id="PTHR12873">
    <property type="entry name" value="T7-LIKE MITOCHONDRIAL DNA HELICASE"/>
    <property type="match status" value="1"/>
</dbReference>
<name>A0A644XGT7_9ZZZZ</name>
<keyword evidence="5" id="KW-0235">DNA replication</keyword>
<dbReference type="CDD" id="cd01029">
    <property type="entry name" value="TOPRIM_primases"/>
    <property type="match status" value="1"/>
</dbReference>
<keyword evidence="1" id="KW-0240">DNA-directed RNA polymerase</keyword>
<dbReference type="GO" id="GO:0043139">
    <property type="term" value="F:5'-3' DNA helicase activity"/>
    <property type="evidence" value="ECO:0007669"/>
    <property type="project" value="InterPro"/>
</dbReference>
<dbReference type="InterPro" id="IPR027417">
    <property type="entry name" value="P-loop_NTPase"/>
</dbReference>
<dbReference type="InterPro" id="IPR003593">
    <property type="entry name" value="AAA+_ATPase"/>
</dbReference>